<feature type="transmembrane region" description="Helical" evidence="2">
    <location>
        <begin position="575"/>
        <end position="594"/>
    </location>
</feature>
<dbReference type="Gene3D" id="2.60.40.10">
    <property type="entry name" value="Immunoglobulins"/>
    <property type="match status" value="1"/>
</dbReference>
<evidence type="ECO:0000313" key="5">
    <source>
        <dbReference type="Proteomes" id="UP001318300"/>
    </source>
</evidence>
<evidence type="ECO:0000256" key="1">
    <source>
        <dbReference type="SAM" id="MobiDB-lite"/>
    </source>
</evidence>
<comment type="caution">
    <text evidence="4">The sequence shown here is derived from an EMBL/GenBank/DDBJ whole genome shotgun (WGS) entry which is preliminary data.</text>
</comment>
<dbReference type="EMBL" id="JAAOYO010000001">
    <property type="protein sequence ID" value="NII40179.1"/>
    <property type="molecule type" value="Genomic_DNA"/>
</dbReference>
<dbReference type="Pfam" id="PF05345">
    <property type="entry name" value="He_PIG"/>
    <property type="match status" value="1"/>
</dbReference>
<keyword evidence="5" id="KW-1185">Reference proteome</keyword>
<dbReference type="SUPFAM" id="SSF49313">
    <property type="entry name" value="Cadherin-like"/>
    <property type="match status" value="1"/>
</dbReference>
<keyword evidence="2" id="KW-0472">Membrane</keyword>
<dbReference type="InterPro" id="IPR015919">
    <property type="entry name" value="Cadherin-like_sf"/>
</dbReference>
<sequence>MHRSTSFVRRACAVGTATALIGLTTGFGVMTATTAYADDAPTGTSSTSAPVAGADAAPTGTTTPGSDATTPSGDVTTPAAPSLPSDGATSAPGTTTGGDAAGTGATTPTTPTTGTASPAPTRPTTSKPSATSPAEAAPTAPAPAAAATATVTISGSAKVGQTLRAKPKGFTDPSALSYRWSVAGVPTGDQGPTYDVVAADAGAVVSVTVTNTLTGHTDETASAETAAVTQDPAFVDADGKPVVGGTVADEDSLPLEATAGEPFSYTFHTVGTPTPALSLDWYYGDDQGDVDDPEYTPESQLPDGITFDPATGVLSGTADEAFPYYDFAITATNDAGSVTEYLELSVAAGAPAGVEVFAADRKQFTDFLDSDTGFGIGFGSDAEYGWSAASKADSDDSTHDGSIRSWIIDGKGAITTIDTTYHSDDDGSELTEEYRNGGTPTVPQGGTLITNGGLVDRFGNDVTDADEMPLPVSLRSDTASDVITADPLFGDYGNFTDVTFTEASTHTLTATGDAFSTSFPVVVTPTATTPGTTPPVSAPPVVTPPVAAAPIGTVPVRTAAHGRLAYTGSDATDSLPWALGMLAAGAALVGLRIVRRRAQR</sequence>
<protein>
    <submittedName>
        <fullName evidence="4">Uncharacterized protein</fullName>
    </submittedName>
</protein>
<reference evidence="4 5" key="1">
    <citation type="submission" date="2020-03" db="EMBL/GenBank/DDBJ databases">
        <title>Above-ground endophytic microbial communities from plants in different locations in the United States.</title>
        <authorList>
            <person name="Frank C."/>
        </authorList>
    </citation>
    <scope>NUCLEOTIDE SEQUENCE [LARGE SCALE GENOMIC DNA]</scope>
    <source>
        <strain evidence="4 5">WW7</strain>
    </source>
</reference>
<evidence type="ECO:0000256" key="3">
    <source>
        <dbReference type="SAM" id="SignalP"/>
    </source>
</evidence>
<gene>
    <name evidence="4" type="ORF">E9228_000798</name>
</gene>
<evidence type="ECO:0000313" key="4">
    <source>
        <dbReference type="EMBL" id="NII40179.1"/>
    </source>
</evidence>
<name>A0ABX0T7P2_9MICO</name>
<feature type="chain" id="PRO_5045892855" evidence="3">
    <location>
        <begin position="38"/>
        <end position="600"/>
    </location>
</feature>
<feature type="compositionally biased region" description="Low complexity" evidence="1">
    <location>
        <begin position="37"/>
        <end position="73"/>
    </location>
</feature>
<keyword evidence="2" id="KW-0812">Transmembrane</keyword>
<feature type="signal peptide" evidence="3">
    <location>
        <begin position="1"/>
        <end position="37"/>
    </location>
</feature>
<accession>A0ABX0T7P2</accession>
<organism evidence="4 5">
    <name type="scientific">Curtobacterium salicis</name>
    <dbReference type="NCBI Taxonomy" id="1779862"/>
    <lineage>
        <taxon>Bacteria</taxon>
        <taxon>Bacillati</taxon>
        <taxon>Actinomycetota</taxon>
        <taxon>Actinomycetes</taxon>
        <taxon>Micrococcales</taxon>
        <taxon>Microbacteriaceae</taxon>
        <taxon>Curtobacterium</taxon>
    </lineage>
</organism>
<keyword evidence="2" id="KW-1133">Transmembrane helix</keyword>
<dbReference type="Gene3D" id="2.60.40.2700">
    <property type="match status" value="1"/>
</dbReference>
<dbReference type="Proteomes" id="UP001318300">
    <property type="component" value="Unassembled WGS sequence"/>
</dbReference>
<keyword evidence="3" id="KW-0732">Signal</keyword>
<feature type="compositionally biased region" description="Low complexity" evidence="1">
    <location>
        <begin position="102"/>
        <end position="143"/>
    </location>
</feature>
<dbReference type="InterPro" id="IPR013783">
    <property type="entry name" value="Ig-like_fold"/>
</dbReference>
<proteinExistence type="predicted"/>
<feature type="region of interest" description="Disordered" evidence="1">
    <location>
        <begin position="37"/>
        <end position="143"/>
    </location>
</feature>
<evidence type="ECO:0000256" key="2">
    <source>
        <dbReference type="SAM" id="Phobius"/>
    </source>
</evidence>
<dbReference type="RefSeq" id="WP_166779256.1">
    <property type="nucleotide sequence ID" value="NZ_JAAOYO010000001.1"/>
</dbReference>